<comment type="caution">
    <text evidence="2">The sequence shown here is derived from an EMBL/GenBank/DDBJ whole genome shotgun (WGS) entry which is preliminary data.</text>
</comment>
<organism evidence="2 3">
    <name type="scientific">Flavobacterium shii</name>
    <dbReference type="NCBI Taxonomy" id="2987687"/>
    <lineage>
        <taxon>Bacteria</taxon>
        <taxon>Pseudomonadati</taxon>
        <taxon>Bacteroidota</taxon>
        <taxon>Flavobacteriia</taxon>
        <taxon>Flavobacteriales</taxon>
        <taxon>Flavobacteriaceae</taxon>
        <taxon>Flavobacterium</taxon>
    </lineage>
</organism>
<reference evidence="2" key="1">
    <citation type="submission" date="2022-10" db="EMBL/GenBank/DDBJ databases">
        <title>Two novel species of Flavobacterium.</title>
        <authorList>
            <person name="Liu Q."/>
            <person name="Xin Y.-H."/>
        </authorList>
    </citation>
    <scope>NUCLEOTIDE SEQUENCE</scope>
    <source>
        <strain evidence="2">LS1R49</strain>
    </source>
</reference>
<protein>
    <submittedName>
        <fullName evidence="2">AAA family ATPase</fullName>
    </submittedName>
</protein>
<dbReference type="GO" id="GO:0016887">
    <property type="term" value="F:ATP hydrolysis activity"/>
    <property type="evidence" value="ECO:0007669"/>
    <property type="project" value="InterPro"/>
</dbReference>
<evidence type="ECO:0000313" key="2">
    <source>
        <dbReference type="EMBL" id="MCV9930019.1"/>
    </source>
</evidence>
<dbReference type="Gene3D" id="3.40.50.300">
    <property type="entry name" value="P-loop containing nucleotide triphosphate hydrolases"/>
    <property type="match status" value="1"/>
</dbReference>
<dbReference type="PANTHER" id="PTHR37291:SF1">
    <property type="entry name" value="TYPE IV METHYL-DIRECTED RESTRICTION ENZYME ECOKMCRB SUBUNIT"/>
    <property type="match status" value="1"/>
</dbReference>
<dbReference type="Proteomes" id="UP001151079">
    <property type="component" value="Unassembled WGS sequence"/>
</dbReference>
<evidence type="ECO:0000259" key="1">
    <source>
        <dbReference type="Pfam" id="PF07728"/>
    </source>
</evidence>
<gene>
    <name evidence="2" type="ORF">OIU83_20330</name>
</gene>
<dbReference type="AlphaFoldDB" id="A0A9X2YXI8"/>
<dbReference type="RefSeq" id="WP_264208100.1">
    <property type="nucleotide sequence ID" value="NZ_JAOZEW010000026.1"/>
</dbReference>
<accession>A0A9X2YXI8</accession>
<dbReference type="GO" id="GO:0005524">
    <property type="term" value="F:ATP binding"/>
    <property type="evidence" value="ECO:0007669"/>
    <property type="project" value="InterPro"/>
</dbReference>
<name>A0A9X2YXI8_9FLAO</name>
<evidence type="ECO:0000313" key="3">
    <source>
        <dbReference type="Proteomes" id="UP001151079"/>
    </source>
</evidence>
<proteinExistence type="predicted"/>
<keyword evidence="3" id="KW-1185">Reference proteome</keyword>
<sequence>MKPIDLSEYFKTIKQNSKFEATLAKRGGYVTFGNTSGKSFTLGLDSVISIVKDILANLDKFKNNSNYDEKKWRDLSAANFKDSAANAMATVQTKPLFTTISKLICWSNNYDVSKYSDNKINLNKESLKKTIHELELLAELYTPKQKPIDEINTTETSAIVVSEKDLKQFAFSAFKFLLNQFGSNEILKNTIEKNSQINETEYVGLKMKPYFGSGNLIGSFDQEQTRESLSSGNQNTQRFFPENLNLQDYPYSYFSTQWGDVDNGNLSFNNFKNFVADFSKGSFEAKKQDDKYSLFQKTKLNRNILQKIYYGAPGTGKSHKIENILKNYLDDEKERITFHPEYDYSCFVGGYRPTSEVNEENGKLEITYKFVPQVFTNIYVKAWKNQSKDYFLAIEEINRGNCAEIFGDLFQLLDRKSDYSISPSKELKEHLELLLVGTKGIEGGKMRLPSNLHILASMNTSDQSLFPMDSAFKRRWDWEYIPINDKEFNDDATETSEATKNNSYDYIVKIDDNLSFKWIDFIINVNKKITFNRNLGSDKCIGNYFIKPDNIEISLDEFINKAIFYLWIDVFKDEDESIFSLIERNISYENFFPINSNGKDNLIKLLSPKILNIEITDKRKKNENTEEPIE</sequence>
<feature type="domain" description="ATPase dynein-related AAA" evidence="1">
    <location>
        <begin position="310"/>
        <end position="475"/>
    </location>
</feature>
<dbReference type="EMBL" id="JAOZEW010000026">
    <property type="protein sequence ID" value="MCV9930019.1"/>
    <property type="molecule type" value="Genomic_DNA"/>
</dbReference>
<dbReference type="InterPro" id="IPR027417">
    <property type="entry name" value="P-loop_NTPase"/>
</dbReference>
<dbReference type="SUPFAM" id="SSF52540">
    <property type="entry name" value="P-loop containing nucleoside triphosphate hydrolases"/>
    <property type="match status" value="1"/>
</dbReference>
<dbReference type="InterPro" id="IPR052934">
    <property type="entry name" value="Methyl-DNA_Rec/Restrict_Enz"/>
</dbReference>
<dbReference type="InterPro" id="IPR011704">
    <property type="entry name" value="ATPase_dyneun-rel_AAA"/>
</dbReference>
<dbReference type="PANTHER" id="PTHR37291">
    <property type="entry name" value="5-METHYLCYTOSINE-SPECIFIC RESTRICTION ENZYME B"/>
    <property type="match status" value="1"/>
</dbReference>
<dbReference type="Pfam" id="PF07728">
    <property type="entry name" value="AAA_5"/>
    <property type="match status" value="1"/>
</dbReference>